<dbReference type="Gene3D" id="2.60.34.30">
    <property type="entry name" value="Competence, DNA-entry nuclease inhibitor, ComJ"/>
    <property type="match status" value="1"/>
</dbReference>
<accession>A0A1I1RK00</accession>
<keyword evidence="2" id="KW-1185">Reference proteome</keyword>
<evidence type="ECO:0000313" key="1">
    <source>
        <dbReference type="EMBL" id="SFD34604.1"/>
    </source>
</evidence>
<dbReference type="EMBL" id="FOMO01000001">
    <property type="protein sequence ID" value="SFD34604.1"/>
    <property type="molecule type" value="Genomic_DNA"/>
</dbReference>
<protein>
    <submittedName>
        <fullName evidence="1">Uncharacterized protein</fullName>
    </submittedName>
</protein>
<dbReference type="Proteomes" id="UP000243950">
    <property type="component" value="Unassembled WGS sequence"/>
</dbReference>
<proteinExistence type="predicted"/>
<sequence length="154" mass="16395">MQPHQLILFADYHQFYLQDEAASGDLSKAWSPEAVERMLAVANGVVGIGTLRNMDVGVTLEILAEPPSADTNGFDHVVEGSLDARCGTLVVAGCTDYFPDAARFALAPGSYRVRLSISGADTLSEDGLEGEDHYLVQLWPAPAGATVVLKQGAF</sequence>
<reference evidence="2" key="1">
    <citation type="submission" date="2016-10" db="EMBL/GenBank/DDBJ databases">
        <authorList>
            <person name="Varghese N."/>
            <person name="Submissions S."/>
        </authorList>
    </citation>
    <scope>NUCLEOTIDE SEQUENCE [LARGE SCALE GENOMIC DNA]</scope>
    <source>
        <strain evidence="2">JCM 2783</strain>
    </source>
</reference>
<organism evidence="1 2">
    <name type="scientific">Pseudomonas straminea</name>
    <dbReference type="NCBI Taxonomy" id="47882"/>
    <lineage>
        <taxon>Bacteria</taxon>
        <taxon>Pseudomonadati</taxon>
        <taxon>Pseudomonadota</taxon>
        <taxon>Gammaproteobacteria</taxon>
        <taxon>Pseudomonadales</taxon>
        <taxon>Pseudomonadaceae</taxon>
        <taxon>Phytopseudomonas</taxon>
    </lineage>
</organism>
<gene>
    <name evidence="1" type="ORF">SAMN05216372_101276</name>
</gene>
<name>A0A1I1RK00_PSEOC</name>
<dbReference type="RefSeq" id="WP_093500242.1">
    <property type="nucleotide sequence ID" value="NZ_BSSG01000001.1"/>
</dbReference>
<evidence type="ECO:0000313" key="2">
    <source>
        <dbReference type="Proteomes" id="UP000243950"/>
    </source>
</evidence>
<dbReference type="AlphaFoldDB" id="A0A1I1RK00"/>
<dbReference type="InterPro" id="IPR038691">
    <property type="entry name" value="ComJ_sf"/>
</dbReference>